<sequence>MEFMGVYSKVFFSKKQSKSRPLFFVWQYNYDQIILEHINEKLERNGKYQGISEIKLELEYTKDKELSATITPNPPSLTREELLDIFPTPASAPVDMFSDNFIGTNTYPLEASTKQPLKKPRTPQFELTEFFPIVSSQRITENGVQATDMLSEGIRKEFQIAKEHLNGANHSAALSLIEKVIKQKAKITEAHAGLFCEIARELRKLKLYRLSLKAYQKAKSLSPNDPHILFNMARLHYDLEHKQKVITYLEKALDLNPDFAEAKQFLKFIKKK</sequence>
<gene>
    <name evidence="4" type="ORF">SAMN02745728_00023</name>
</gene>
<dbReference type="Pfam" id="PF13181">
    <property type="entry name" value="TPR_8"/>
    <property type="match status" value="1"/>
</dbReference>
<dbReference type="AlphaFoldDB" id="A0A1M7RR55"/>
<feature type="repeat" description="TPR" evidence="3">
    <location>
        <begin position="226"/>
        <end position="259"/>
    </location>
</feature>
<dbReference type="OrthoDB" id="5502572at2"/>
<dbReference type="EMBL" id="FRDI01000002">
    <property type="protein sequence ID" value="SHN48651.1"/>
    <property type="molecule type" value="Genomic_DNA"/>
</dbReference>
<dbReference type="RefSeq" id="WP_072695285.1">
    <property type="nucleotide sequence ID" value="NZ_FRDI01000002.1"/>
</dbReference>
<dbReference type="InterPro" id="IPR013105">
    <property type="entry name" value="TPR_2"/>
</dbReference>
<keyword evidence="1" id="KW-0677">Repeat</keyword>
<dbReference type="PROSITE" id="PS50005">
    <property type="entry name" value="TPR"/>
    <property type="match status" value="1"/>
</dbReference>
<evidence type="ECO:0000256" key="1">
    <source>
        <dbReference type="ARBA" id="ARBA00022737"/>
    </source>
</evidence>
<accession>A0A1M7RR55</accession>
<dbReference type="SMART" id="SM00028">
    <property type="entry name" value="TPR"/>
    <property type="match status" value="2"/>
</dbReference>
<evidence type="ECO:0000256" key="2">
    <source>
        <dbReference type="ARBA" id="ARBA00022803"/>
    </source>
</evidence>
<dbReference type="Gene3D" id="1.25.40.10">
    <property type="entry name" value="Tetratricopeptide repeat domain"/>
    <property type="match status" value="1"/>
</dbReference>
<dbReference type="SUPFAM" id="SSF48452">
    <property type="entry name" value="TPR-like"/>
    <property type="match status" value="1"/>
</dbReference>
<dbReference type="STRING" id="1121455.SAMN02745728_00023"/>
<reference evidence="4 5" key="1">
    <citation type="submission" date="2016-12" db="EMBL/GenBank/DDBJ databases">
        <authorList>
            <person name="Song W.-J."/>
            <person name="Kurnit D.M."/>
        </authorList>
    </citation>
    <scope>NUCLEOTIDE SEQUENCE [LARGE SCALE GENOMIC DNA]</scope>
    <source>
        <strain evidence="4 5">DSM 11393</strain>
    </source>
</reference>
<dbReference type="Pfam" id="PF07719">
    <property type="entry name" value="TPR_2"/>
    <property type="match status" value="1"/>
</dbReference>
<dbReference type="Proteomes" id="UP000186469">
    <property type="component" value="Unassembled WGS sequence"/>
</dbReference>
<evidence type="ECO:0000313" key="4">
    <source>
        <dbReference type="EMBL" id="SHN48651.1"/>
    </source>
</evidence>
<protein>
    <submittedName>
        <fullName evidence="4">TPR repeat-containing protein</fullName>
    </submittedName>
</protein>
<dbReference type="InterPro" id="IPR011990">
    <property type="entry name" value="TPR-like_helical_dom_sf"/>
</dbReference>
<evidence type="ECO:0000256" key="3">
    <source>
        <dbReference type="PROSITE-ProRule" id="PRU00339"/>
    </source>
</evidence>
<keyword evidence="2 3" id="KW-0802">TPR repeat</keyword>
<name>A0A1M7RR55_9BACT</name>
<proteinExistence type="predicted"/>
<evidence type="ECO:0000313" key="5">
    <source>
        <dbReference type="Proteomes" id="UP000186469"/>
    </source>
</evidence>
<dbReference type="InterPro" id="IPR019734">
    <property type="entry name" value="TPR_rpt"/>
</dbReference>
<keyword evidence="5" id="KW-1185">Reference proteome</keyword>
<organism evidence="4 5">
    <name type="scientific">Desulfovibrio litoralis DSM 11393</name>
    <dbReference type="NCBI Taxonomy" id="1121455"/>
    <lineage>
        <taxon>Bacteria</taxon>
        <taxon>Pseudomonadati</taxon>
        <taxon>Thermodesulfobacteriota</taxon>
        <taxon>Desulfovibrionia</taxon>
        <taxon>Desulfovibrionales</taxon>
        <taxon>Desulfovibrionaceae</taxon>
        <taxon>Desulfovibrio</taxon>
    </lineage>
</organism>